<proteinExistence type="predicted"/>
<dbReference type="InterPro" id="IPR001680">
    <property type="entry name" value="WD40_rpt"/>
</dbReference>
<dbReference type="InterPro" id="IPR036322">
    <property type="entry name" value="WD40_repeat_dom_sf"/>
</dbReference>
<accession>A0A402B515</accession>
<evidence type="ECO:0000313" key="6">
    <source>
        <dbReference type="Proteomes" id="UP000287171"/>
    </source>
</evidence>
<dbReference type="PROSITE" id="PS00678">
    <property type="entry name" value="WD_REPEATS_1"/>
    <property type="match status" value="1"/>
</dbReference>
<dbReference type="Gene3D" id="2.130.10.10">
    <property type="entry name" value="YVTN repeat-like/Quinoprotein amine dehydrogenase"/>
    <property type="match status" value="3"/>
</dbReference>
<feature type="domain" description="Translation initiation factor beta propellor-like" evidence="4">
    <location>
        <begin position="198"/>
        <end position="308"/>
    </location>
</feature>
<reference evidence="6" key="1">
    <citation type="submission" date="2018-12" db="EMBL/GenBank/DDBJ databases">
        <title>Tengunoibacter tsumagoiensis gen. nov., sp. nov., Dictyobacter kobayashii sp. nov., D. alpinus sp. nov., and D. joshuensis sp. nov. and description of Dictyobacteraceae fam. nov. within the order Ktedonobacterales isolated from Tengu-no-mugimeshi.</title>
        <authorList>
            <person name="Wang C.M."/>
            <person name="Zheng Y."/>
            <person name="Sakai Y."/>
            <person name="Toyoda A."/>
            <person name="Minakuchi Y."/>
            <person name="Abe K."/>
            <person name="Yokota A."/>
            <person name="Yabe S."/>
        </authorList>
    </citation>
    <scope>NUCLEOTIDE SEQUENCE [LARGE SCALE GENOMIC DNA]</scope>
    <source>
        <strain evidence="6">Uno16</strain>
    </source>
</reference>
<sequence length="370" mass="38680">MLNSEKAVNRMSRRAAMLTIAGVAGTAGLLLFGYDKNSASASGGPPPTPIVPTPTPNLTLLTYRGHTSGIVSVVWSPGSQRVASSDQNGSIQVWNASTGKLNFVCANAPAGPTRLAWSANGKYIAGANGSNVYIWNGNTGALLKHFKVQSTGVTSLAFSPGGQRIATGSYDRTVQIWQVTTGAHLLTYNGHNVAGGAPVVSLSWSPNGTQIVSSSSLLGGSGESSTSVKVWNTTTGKDVFVYDASHPSNAVAWSPSGSLIASEKYVNGSETIQLWSPKNSSGYGLIISDPLSVQKIAWAPSSQYVAFVLSSYQGVDPRSRVEILSAAGKSFMLDYTGHQPNVRDVAWSPDGSRLASGADDKTVQIWQAPT</sequence>
<dbReference type="PROSITE" id="PS50082">
    <property type="entry name" value="WD_REPEATS_2"/>
    <property type="match status" value="3"/>
</dbReference>
<dbReference type="InterPro" id="IPR013979">
    <property type="entry name" value="TIF_beta_prop-like"/>
</dbReference>
<dbReference type="PANTHER" id="PTHR19879">
    <property type="entry name" value="TRANSCRIPTION INITIATION FACTOR TFIID"/>
    <property type="match status" value="1"/>
</dbReference>
<dbReference type="InterPro" id="IPR015943">
    <property type="entry name" value="WD40/YVTN_repeat-like_dom_sf"/>
</dbReference>
<keyword evidence="2" id="KW-0677">Repeat</keyword>
<dbReference type="InterPro" id="IPR019775">
    <property type="entry name" value="WD40_repeat_CS"/>
</dbReference>
<dbReference type="PRINTS" id="PR00320">
    <property type="entry name" value="GPROTEINBRPT"/>
</dbReference>
<dbReference type="PROSITE" id="PS50294">
    <property type="entry name" value="WD_REPEATS_REGION"/>
    <property type="match status" value="3"/>
</dbReference>
<dbReference type="Pfam" id="PF00400">
    <property type="entry name" value="WD40"/>
    <property type="match status" value="4"/>
</dbReference>
<comment type="caution">
    <text evidence="5">The sequence shown here is derived from an EMBL/GenBank/DDBJ whole genome shotgun (WGS) entry which is preliminary data.</text>
</comment>
<dbReference type="CDD" id="cd00200">
    <property type="entry name" value="WD40"/>
    <property type="match status" value="1"/>
</dbReference>
<dbReference type="AlphaFoldDB" id="A0A402B515"/>
<dbReference type="SUPFAM" id="SSF50978">
    <property type="entry name" value="WD40 repeat-like"/>
    <property type="match status" value="1"/>
</dbReference>
<evidence type="ECO:0000313" key="5">
    <source>
        <dbReference type="EMBL" id="GCE26435.1"/>
    </source>
</evidence>
<dbReference type="InterPro" id="IPR020472">
    <property type="entry name" value="WD40_PAC1"/>
</dbReference>
<dbReference type="Proteomes" id="UP000287171">
    <property type="component" value="Unassembled WGS sequence"/>
</dbReference>
<dbReference type="OrthoDB" id="148437at2"/>
<keyword evidence="6" id="KW-1185">Reference proteome</keyword>
<dbReference type="EMBL" id="BIFT01000001">
    <property type="protein sequence ID" value="GCE26435.1"/>
    <property type="molecule type" value="Genomic_DNA"/>
</dbReference>
<dbReference type="RefSeq" id="WP_126626889.1">
    <property type="nucleotide sequence ID" value="NZ_BIFT01000001.1"/>
</dbReference>
<evidence type="ECO:0000259" key="4">
    <source>
        <dbReference type="Pfam" id="PF08662"/>
    </source>
</evidence>
<dbReference type="SMART" id="SM00320">
    <property type="entry name" value="WD40"/>
    <property type="match status" value="6"/>
</dbReference>
<name>A0A402B515_9CHLR</name>
<feature type="repeat" description="WD" evidence="3">
    <location>
        <begin position="63"/>
        <end position="104"/>
    </location>
</feature>
<feature type="repeat" description="WD" evidence="3">
    <location>
        <begin position="335"/>
        <end position="370"/>
    </location>
</feature>
<organism evidence="5 6">
    <name type="scientific">Dictyobacter alpinus</name>
    <dbReference type="NCBI Taxonomy" id="2014873"/>
    <lineage>
        <taxon>Bacteria</taxon>
        <taxon>Bacillati</taxon>
        <taxon>Chloroflexota</taxon>
        <taxon>Ktedonobacteria</taxon>
        <taxon>Ktedonobacterales</taxon>
        <taxon>Dictyobacteraceae</taxon>
        <taxon>Dictyobacter</taxon>
    </lineage>
</organism>
<evidence type="ECO:0000256" key="2">
    <source>
        <dbReference type="ARBA" id="ARBA00022737"/>
    </source>
</evidence>
<feature type="repeat" description="WD" evidence="3">
    <location>
        <begin position="146"/>
        <end position="187"/>
    </location>
</feature>
<keyword evidence="1 3" id="KW-0853">WD repeat</keyword>
<dbReference type="Pfam" id="PF08662">
    <property type="entry name" value="eIF2A"/>
    <property type="match status" value="1"/>
</dbReference>
<evidence type="ECO:0000256" key="1">
    <source>
        <dbReference type="ARBA" id="ARBA00022574"/>
    </source>
</evidence>
<protein>
    <recommendedName>
        <fullName evidence="4">Translation initiation factor beta propellor-like domain-containing protein</fullName>
    </recommendedName>
</protein>
<evidence type="ECO:0000256" key="3">
    <source>
        <dbReference type="PROSITE-ProRule" id="PRU00221"/>
    </source>
</evidence>
<dbReference type="PANTHER" id="PTHR19879:SF9">
    <property type="entry name" value="TRANSCRIPTION INITIATION FACTOR TFIID SUBUNIT 5"/>
    <property type="match status" value="1"/>
</dbReference>
<gene>
    <name evidence="5" type="ORF">KDA_19190</name>
</gene>